<accession>A0A3B0Y3G2</accession>
<reference evidence="6" key="1">
    <citation type="submission" date="2018-06" db="EMBL/GenBank/DDBJ databases">
        <authorList>
            <person name="Zhirakovskaya E."/>
        </authorList>
    </citation>
    <scope>NUCLEOTIDE SEQUENCE</scope>
</reference>
<keyword evidence="3" id="KW-0472">Membrane</keyword>
<dbReference type="CDD" id="cd11386">
    <property type="entry name" value="MCP_signal"/>
    <property type="match status" value="1"/>
</dbReference>
<dbReference type="GO" id="GO:0016020">
    <property type="term" value="C:membrane"/>
    <property type="evidence" value="ECO:0007669"/>
    <property type="project" value="InterPro"/>
</dbReference>
<dbReference type="PANTHER" id="PTHR32089">
    <property type="entry name" value="METHYL-ACCEPTING CHEMOTAXIS PROTEIN MCPB"/>
    <property type="match status" value="1"/>
</dbReference>
<protein>
    <submittedName>
        <fullName evidence="6">Methyl-accepting chemotaxis sensor/transducer protein</fullName>
    </submittedName>
</protein>
<feature type="transmembrane region" description="Helical" evidence="3">
    <location>
        <begin position="54"/>
        <end position="74"/>
    </location>
</feature>
<dbReference type="AlphaFoldDB" id="A0A3B0Y3G2"/>
<evidence type="ECO:0000313" key="6">
    <source>
        <dbReference type="EMBL" id="VAW75258.1"/>
    </source>
</evidence>
<dbReference type="PROSITE" id="PS50111">
    <property type="entry name" value="CHEMOTAXIS_TRANSDUC_2"/>
    <property type="match status" value="1"/>
</dbReference>
<dbReference type="SMART" id="SM00283">
    <property type="entry name" value="MA"/>
    <property type="match status" value="1"/>
</dbReference>
<feature type="domain" description="HAMP" evidence="5">
    <location>
        <begin position="76"/>
        <end position="130"/>
    </location>
</feature>
<dbReference type="InterPro" id="IPR003660">
    <property type="entry name" value="HAMP_dom"/>
</dbReference>
<dbReference type="Pfam" id="PF00672">
    <property type="entry name" value="HAMP"/>
    <property type="match status" value="1"/>
</dbReference>
<dbReference type="FunFam" id="1.10.287.950:FF:000001">
    <property type="entry name" value="Methyl-accepting chemotaxis sensory transducer"/>
    <property type="match status" value="1"/>
</dbReference>
<feature type="domain" description="Methyl-accepting transducer" evidence="4">
    <location>
        <begin position="135"/>
        <end position="371"/>
    </location>
</feature>
<evidence type="ECO:0000256" key="3">
    <source>
        <dbReference type="SAM" id="Phobius"/>
    </source>
</evidence>
<dbReference type="GO" id="GO:0007165">
    <property type="term" value="P:signal transduction"/>
    <property type="evidence" value="ECO:0007669"/>
    <property type="project" value="UniProtKB-KW"/>
</dbReference>
<evidence type="ECO:0000256" key="1">
    <source>
        <dbReference type="ARBA" id="ARBA00023224"/>
    </source>
</evidence>
<proteinExistence type="inferred from homology"/>
<organism evidence="6">
    <name type="scientific">hydrothermal vent metagenome</name>
    <dbReference type="NCBI Taxonomy" id="652676"/>
    <lineage>
        <taxon>unclassified sequences</taxon>
        <taxon>metagenomes</taxon>
        <taxon>ecological metagenomes</taxon>
    </lineage>
</organism>
<dbReference type="Gene3D" id="1.10.287.950">
    <property type="entry name" value="Methyl-accepting chemotaxis protein"/>
    <property type="match status" value="1"/>
</dbReference>
<dbReference type="PANTHER" id="PTHR32089:SF112">
    <property type="entry name" value="LYSOZYME-LIKE PROTEIN-RELATED"/>
    <property type="match status" value="1"/>
</dbReference>
<name>A0A3B0Y3G2_9ZZZZ</name>
<dbReference type="SUPFAM" id="SSF58104">
    <property type="entry name" value="Methyl-accepting chemotaxis protein (MCP) signaling domain"/>
    <property type="match status" value="1"/>
</dbReference>
<sequence length="407" mass="43785">SSPKWRMDSWTIRHQLQPIAVKIRNSIDQLVTAQRLKSSQSSQYLLEDIAKSTSFIGILVIVCIFSGLLIAWLLSRLISKPLYKTITFMNNIAEGDGDLTVRLDVRSNDEVGQLAKAFNKFVSKMHKLVSEIAVSGTQSDVSATTLSRTVEEVKSSTDKQTLELELVAAAINEMTMTVQEISNNAGSASEHASNANKQAAQGKQVVDDTITAINTVAADVDQASEVVSDLAKDSAEINTVLDVIKNIAEQTNLLALNAAIEAARAGEQGRGFAVVADEVRGLASRTQQSTTEINDMIDRLQTGTKNAVEAMTRSQANAQASVQEATKAGDSLNAINTAIGEITSLNIQIEDAISQQTEAANEINRSVTTICEAAQATANTTQEMGEVSVEMNQSAAHTHKLIHIFKL</sequence>
<keyword evidence="3" id="KW-0812">Transmembrane</keyword>
<keyword evidence="1" id="KW-0807">Transducer</keyword>
<dbReference type="PROSITE" id="PS50885">
    <property type="entry name" value="HAMP"/>
    <property type="match status" value="1"/>
</dbReference>
<evidence type="ECO:0000256" key="2">
    <source>
        <dbReference type="ARBA" id="ARBA00029447"/>
    </source>
</evidence>
<dbReference type="CDD" id="cd06225">
    <property type="entry name" value="HAMP"/>
    <property type="match status" value="1"/>
</dbReference>
<feature type="non-terminal residue" evidence="6">
    <location>
        <position position="1"/>
    </location>
</feature>
<dbReference type="SMART" id="SM00304">
    <property type="entry name" value="HAMP"/>
    <property type="match status" value="1"/>
</dbReference>
<comment type="similarity">
    <text evidence="2">Belongs to the methyl-accepting chemotaxis (MCP) protein family.</text>
</comment>
<dbReference type="EMBL" id="UOFL01000076">
    <property type="protein sequence ID" value="VAW75258.1"/>
    <property type="molecule type" value="Genomic_DNA"/>
</dbReference>
<evidence type="ECO:0000259" key="5">
    <source>
        <dbReference type="PROSITE" id="PS50885"/>
    </source>
</evidence>
<keyword evidence="3" id="KW-1133">Transmembrane helix</keyword>
<dbReference type="Pfam" id="PF00015">
    <property type="entry name" value="MCPsignal"/>
    <property type="match status" value="1"/>
</dbReference>
<gene>
    <name evidence="6" type="ORF">MNBD_GAMMA12-904</name>
</gene>
<evidence type="ECO:0000259" key="4">
    <source>
        <dbReference type="PROSITE" id="PS50111"/>
    </source>
</evidence>
<dbReference type="InterPro" id="IPR004089">
    <property type="entry name" value="MCPsignal_dom"/>
</dbReference>